<reference evidence="2" key="1">
    <citation type="submission" date="2023-03" db="EMBL/GenBank/DDBJ databases">
        <title>Massive genome expansion in bonnet fungi (Mycena s.s.) driven by repeated elements and novel gene families across ecological guilds.</title>
        <authorList>
            <consortium name="Lawrence Berkeley National Laboratory"/>
            <person name="Harder C.B."/>
            <person name="Miyauchi S."/>
            <person name="Viragh M."/>
            <person name="Kuo A."/>
            <person name="Thoen E."/>
            <person name="Andreopoulos B."/>
            <person name="Lu D."/>
            <person name="Skrede I."/>
            <person name="Drula E."/>
            <person name="Henrissat B."/>
            <person name="Morin E."/>
            <person name="Kohler A."/>
            <person name="Barry K."/>
            <person name="LaButti K."/>
            <person name="Morin E."/>
            <person name="Salamov A."/>
            <person name="Lipzen A."/>
            <person name="Mereny Z."/>
            <person name="Hegedus B."/>
            <person name="Baldrian P."/>
            <person name="Stursova M."/>
            <person name="Weitz H."/>
            <person name="Taylor A."/>
            <person name="Grigoriev I.V."/>
            <person name="Nagy L.G."/>
            <person name="Martin F."/>
            <person name="Kauserud H."/>
        </authorList>
    </citation>
    <scope>NUCLEOTIDE SEQUENCE</scope>
    <source>
        <strain evidence="2">CBHHK002</strain>
    </source>
</reference>
<proteinExistence type="predicted"/>
<sequence>MDAGGVQRAMRSQRGAVSTAGDYYLLWEQLSSAIPDRGSRETDAPSLAQTSKFDVTYSTVANSCPVLEAFRIKTEVLKKVIERASQSPPFEPDSDSPLPSAPKRYVTSIRPPLGLRSRFAPLSASNGLCYGEWNTTSSTITSKHFQIRHHLWTAWNGQDRFLDALSPPQYHPWRELLLPIPQWAILHGGPTRSEPISKCSDSPPGARESVC</sequence>
<dbReference type="EMBL" id="JARIHO010000008">
    <property type="protein sequence ID" value="KAJ7356884.1"/>
    <property type="molecule type" value="Genomic_DNA"/>
</dbReference>
<name>A0AAD7EZ39_9AGAR</name>
<accession>A0AAD7EZ39</accession>
<gene>
    <name evidence="2" type="ORF">DFH08DRAFT_932918</name>
</gene>
<evidence type="ECO:0000256" key="1">
    <source>
        <dbReference type="SAM" id="MobiDB-lite"/>
    </source>
</evidence>
<protein>
    <submittedName>
        <fullName evidence="2">Uncharacterized protein</fullName>
    </submittedName>
</protein>
<dbReference type="Proteomes" id="UP001218218">
    <property type="component" value="Unassembled WGS sequence"/>
</dbReference>
<dbReference type="AlphaFoldDB" id="A0AAD7EZ39"/>
<evidence type="ECO:0000313" key="2">
    <source>
        <dbReference type="EMBL" id="KAJ7356884.1"/>
    </source>
</evidence>
<feature type="region of interest" description="Disordered" evidence="1">
    <location>
        <begin position="192"/>
        <end position="211"/>
    </location>
</feature>
<keyword evidence="3" id="KW-1185">Reference proteome</keyword>
<organism evidence="2 3">
    <name type="scientific">Mycena albidolilacea</name>
    <dbReference type="NCBI Taxonomy" id="1033008"/>
    <lineage>
        <taxon>Eukaryota</taxon>
        <taxon>Fungi</taxon>
        <taxon>Dikarya</taxon>
        <taxon>Basidiomycota</taxon>
        <taxon>Agaricomycotina</taxon>
        <taxon>Agaricomycetes</taxon>
        <taxon>Agaricomycetidae</taxon>
        <taxon>Agaricales</taxon>
        <taxon>Marasmiineae</taxon>
        <taxon>Mycenaceae</taxon>
        <taxon>Mycena</taxon>
    </lineage>
</organism>
<evidence type="ECO:0000313" key="3">
    <source>
        <dbReference type="Proteomes" id="UP001218218"/>
    </source>
</evidence>
<comment type="caution">
    <text evidence="2">The sequence shown here is derived from an EMBL/GenBank/DDBJ whole genome shotgun (WGS) entry which is preliminary data.</text>
</comment>